<evidence type="ECO:0000313" key="4">
    <source>
        <dbReference type="EMBL" id="SNX67091.1"/>
    </source>
</evidence>
<dbReference type="NCBIfam" id="TIGR01214">
    <property type="entry name" value="rmlD"/>
    <property type="match status" value="1"/>
</dbReference>
<dbReference type="Pfam" id="PF04321">
    <property type="entry name" value="RmlD_sub_bind"/>
    <property type="match status" value="1"/>
</dbReference>
<name>A0A285CHM2_9BACI</name>
<gene>
    <name evidence="4" type="ORF">SAMN05877753_101406</name>
</gene>
<evidence type="ECO:0000259" key="3">
    <source>
        <dbReference type="Pfam" id="PF04321"/>
    </source>
</evidence>
<reference evidence="4 5" key="1">
    <citation type="submission" date="2017-08" db="EMBL/GenBank/DDBJ databases">
        <authorList>
            <person name="de Groot N.N."/>
        </authorList>
    </citation>
    <scope>NUCLEOTIDE SEQUENCE [LARGE SCALE GENOMIC DNA]</scope>
    <source>
        <strain evidence="4 5">JC228</strain>
    </source>
</reference>
<evidence type="ECO:0000256" key="2">
    <source>
        <dbReference type="RuleBase" id="RU364082"/>
    </source>
</evidence>
<dbReference type="Gene3D" id="3.90.25.10">
    <property type="entry name" value="UDP-galactose 4-epimerase, domain 1"/>
    <property type="match status" value="1"/>
</dbReference>
<protein>
    <recommendedName>
        <fullName evidence="2">dTDP-4-dehydrorhamnose reductase</fullName>
        <ecNumber evidence="2">1.1.1.133</ecNumber>
    </recommendedName>
</protein>
<comment type="similarity">
    <text evidence="1 2">Belongs to the dTDP-4-dehydrorhamnose reductase family.</text>
</comment>
<comment type="pathway">
    <text evidence="2">Carbohydrate biosynthesis; dTDP-L-rhamnose biosynthesis.</text>
</comment>
<comment type="function">
    <text evidence="2">Catalyzes the reduction of dTDP-6-deoxy-L-lyxo-4-hexulose to yield dTDP-L-rhamnose.</text>
</comment>
<dbReference type="UniPathway" id="UPA00124"/>
<dbReference type="EMBL" id="OAOP01000001">
    <property type="protein sequence ID" value="SNX67091.1"/>
    <property type="molecule type" value="Genomic_DNA"/>
</dbReference>
<dbReference type="InterPro" id="IPR029903">
    <property type="entry name" value="RmlD-like-bd"/>
</dbReference>
<keyword evidence="5" id="KW-1185">Reference proteome</keyword>
<dbReference type="AlphaFoldDB" id="A0A285CHM2"/>
<dbReference type="Proteomes" id="UP000219546">
    <property type="component" value="Unassembled WGS sequence"/>
</dbReference>
<dbReference type="SUPFAM" id="SSF51735">
    <property type="entry name" value="NAD(P)-binding Rossmann-fold domains"/>
    <property type="match status" value="1"/>
</dbReference>
<dbReference type="InterPro" id="IPR036291">
    <property type="entry name" value="NAD(P)-bd_dom_sf"/>
</dbReference>
<dbReference type="EC" id="1.1.1.133" evidence="2"/>
<dbReference type="InterPro" id="IPR005913">
    <property type="entry name" value="dTDP_dehydrorham_reduct"/>
</dbReference>
<dbReference type="GO" id="GO:0008831">
    <property type="term" value="F:dTDP-4-dehydrorhamnose reductase activity"/>
    <property type="evidence" value="ECO:0007669"/>
    <property type="project" value="UniProtKB-EC"/>
</dbReference>
<keyword evidence="2" id="KW-0521">NADP</keyword>
<proteinExistence type="inferred from homology"/>
<feature type="domain" description="RmlD-like substrate binding" evidence="3">
    <location>
        <begin position="1"/>
        <end position="280"/>
    </location>
</feature>
<dbReference type="GO" id="GO:0019305">
    <property type="term" value="P:dTDP-rhamnose biosynthetic process"/>
    <property type="evidence" value="ECO:0007669"/>
    <property type="project" value="UniProtKB-UniPathway"/>
</dbReference>
<dbReference type="OrthoDB" id="9803892at2"/>
<accession>A0A285CHM2</accession>
<dbReference type="Gene3D" id="3.40.50.720">
    <property type="entry name" value="NAD(P)-binding Rossmann-like Domain"/>
    <property type="match status" value="1"/>
</dbReference>
<dbReference type="GO" id="GO:0005829">
    <property type="term" value="C:cytosol"/>
    <property type="evidence" value="ECO:0007669"/>
    <property type="project" value="TreeGrafter"/>
</dbReference>
<sequence>MKILVTGYGGQLGYDVVREGLNRDLEIIGANRSDLDITSEDNVRDFVNKINPDAIIHCAAYTAVDKAEEEKELCWDVNVQGTRNLVEAARSNNAKFLYISTDYVFDGKGEKPFFETDIPNPISYYGRTKYEGEKIVQELLKNWFIVRISWVFGINGQNFIKTMLRLSESNDQLNIVNDQYGSPTYTFHLASLLLDIVHSDKYGLYHATNEGICSWAEFAMEIFRQSSKSTRVNPITTAEYPTRAVRPANSRMSKQKLIDNGFKPLPKWQDAIKDYLTELTQEVE</sequence>
<organism evidence="4 5">
    <name type="scientific">Bacillus oleivorans</name>
    <dbReference type="NCBI Taxonomy" id="1448271"/>
    <lineage>
        <taxon>Bacteria</taxon>
        <taxon>Bacillati</taxon>
        <taxon>Bacillota</taxon>
        <taxon>Bacilli</taxon>
        <taxon>Bacillales</taxon>
        <taxon>Bacillaceae</taxon>
        <taxon>Bacillus</taxon>
    </lineage>
</organism>
<dbReference type="PANTHER" id="PTHR10491:SF4">
    <property type="entry name" value="METHIONINE ADENOSYLTRANSFERASE 2 SUBUNIT BETA"/>
    <property type="match status" value="1"/>
</dbReference>
<evidence type="ECO:0000313" key="5">
    <source>
        <dbReference type="Proteomes" id="UP000219546"/>
    </source>
</evidence>
<keyword evidence="2" id="KW-0560">Oxidoreductase</keyword>
<dbReference type="PANTHER" id="PTHR10491">
    <property type="entry name" value="DTDP-4-DEHYDRORHAMNOSE REDUCTASE"/>
    <property type="match status" value="1"/>
</dbReference>
<evidence type="ECO:0000256" key="1">
    <source>
        <dbReference type="ARBA" id="ARBA00010944"/>
    </source>
</evidence>
<dbReference type="RefSeq" id="WP_097156917.1">
    <property type="nucleotide sequence ID" value="NZ_JBEPMQ010000003.1"/>
</dbReference>
<dbReference type="CDD" id="cd05254">
    <property type="entry name" value="dTDP_HR_like_SDR_e"/>
    <property type="match status" value="1"/>
</dbReference>